<protein>
    <recommendedName>
        <fullName evidence="4">Protein phosphatase 1 regulatory subunit 35 C-terminal domain-containing protein</fullName>
    </recommendedName>
</protein>
<sequence length="483" mass="55532">MWQDSYADQSSSERSNRSLQHQKNFNPYEILTPQRSTINEPLIDLGTLDEATCVAANKLTENVWNSTSANKSKGFDAIDLYENILVTPQLVNNQNHMTIENHIDFKEFFNKLESGKKHDWLNINSEPSQQKGAGESSPTTIDKSHNCGNSRDINVLKTEILFDKTEYSAKHDYFFVERTCEYKTTEEDIIEEVLLDKTLEKIKFAELNKPTEVLKVLPTPTIYLSKRSENINKSSNYTIETPKNIVNDNLNDKTINQELVTKKIQKCSSFNDNFPIRDSSSSKDISGTKTHKHVKKDLKKGLFPDFTVTLSQLKSDTNSNILTKFDLSALHILLDEDKIESSEKTLEPINRKFAVRETPISPGRLLENQQKTMPKDAKHFAKYSIDIDFNKQINPLTPGPTFDEKMLVLPSILERLKEQKRAFEYTNNLQRRLILDEGAKRRANMDSTTLKPVVLKEDCNKDRLQSFKVGQMFEKFVKPDYDS</sequence>
<keyword evidence="3" id="KW-1185">Reference proteome</keyword>
<evidence type="ECO:0000313" key="3">
    <source>
        <dbReference type="Proteomes" id="UP001153292"/>
    </source>
</evidence>
<accession>A0ABN8B925</accession>
<dbReference type="EMBL" id="OU963920">
    <property type="protein sequence ID" value="CAH0404088.1"/>
    <property type="molecule type" value="Genomic_DNA"/>
</dbReference>
<feature type="region of interest" description="Disordered" evidence="1">
    <location>
        <begin position="122"/>
        <end position="148"/>
    </location>
</feature>
<proteinExistence type="predicted"/>
<feature type="region of interest" description="Disordered" evidence="1">
    <location>
        <begin position="1"/>
        <end position="26"/>
    </location>
</feature>
<evidence type="ECO:0008006" key="4">
    <source>
        <dbReference type="Google" id="ProtNLM"/>
    </source>
</evidence>
<reference evidence="2" key="1">
    <citation type="submission" date="2021-12" db="EMBL/GenBank/DDBJ databases">
        <authorList>
            <person name="King R."/>
        </authorList>
    </citation>
    <scope>NUCLEOTIDE SEQUENCE</scope>
</reference>
<name>A0ABN8B925_CHISP</name>
<organism evidence="2 3">
    <name type="scientific">Chilo suppressalis</name>
    <name type="common">Asiatic rice borer moth</name>
    <dbReference type="NCBI Taxonomy" id="168631"/>
    <lineage>
        <taxon>Eukaryota</taxon>
        <taxon>Metazoa</taxon>
        <taxon>Ecdysozoa</taxon>
        <taxon>Arthropoda</taxon>
        <taxon>Hexapoda</taxon>
        <taxon>Insecta</taxon>
        <taxon>Pterygota</taxon>
        <taxon>Neoptera</taxon>
        <taxon>Endopterygota</taxon>
        <taxon>Lepidoptera</taxon>
        <taxon>Glossata</taxon>
        <taxon>Ditrysia</taxon>
        <taxon>Pyraloidea</taxon>
        <taxon>Crambidae</taxon>
        <taxon>Crambinae</taxon>
        <taxon>Chilo</taxon>
    </lineage>
</organism>
<gene>
    <name evidence="2" type="ORF">CHILSU_LOCUS7397</name>
</gene>
<feature type="compositionally biased region" description="Polar residues" evidence="1">
    <location>
        <begin position="1"/>
        <end position="25"/>
    </location>
</feature>
<evidence type="ECO:0000313" key="2">
    <source>
        <dbReference type="EMBL" id="CAH0404088.1"/>
    </source>
</evidence>
<evidence type="ECO:0000256" key="1">
    <source>
        <dbReference type="SAM" id="MobiDB-lite"/>
    </source>
</evidence>
<dbReference type="Proteomes" id="UP001153292">
    <property type="component" value="Chromosome 27"/>
</dbReference>